<dbReference type="SUPFAM" id="SSF158452">
    <property type="entry name" value="YqcC-like"/>
    <property type="match status" value="1"/>
</dbReference>
<dbReference type="PANTHER" id="PTHR39586:SF1">
    <property type="entry name" value="CYTOPLASMIC PROTEIN"/>
    <property type="match status" value="1"/>
</dbReference>
<gene>
    <name evidence="2" type="ORF">A130_15810</name>
</gene>
<evidence type="ECO:0000313" key="3">
    <source>
        <dbReference type="Proteomes" id="UP000094165"/>
    </source>
</evidence>
<comment type="caution">
    <text evidence="2">The sequence shown here is derived from an EMBL/GenBank/DDBJ whole genome shotgun (WGS) entry which is preliminary data.</text>
</comment>
<reference evidence="2 3" key="1">
    <citation type="journal article" date="2012" name="Science">
        <title>Ecological populations of bacteria act as socially cohesive units of antibiotic production and resistance.</title>
        <authorList>
            <person name="Cordero O.X."/>
            <person name="Wildschutte H."/>
            <person name="Kirkup B."/>
            <person name="Proehl S."/>
            <person name="Ngo L."/>
            <person name="Hussain F."/>
            <person name="Le Roux F."/>
            <person name="Mincer T."/>
            <person name="Polz M.F."/>
        </authorList>
    </citation>
    <scope>NUCLEOTIDE SEQUENCE [LARGE SCALE GENOMIC DNA]</scope>
    <source>
        <strain evidence="2 3">FF-238</strain>
    </source>
</reference>
<accession>A0A1E5CYN2</accession>
<dbReference type="RefSeq" id="WP_017053990.1">
    <property type="nucleotide sequence ID" value="NZ_AJYW02000129.1"/>
</dbReference>
<evidence type="ECO:0000259" key="1">
    <source>
        <dbReference type="Pfam" id="PF04287"/>
    </source>
</evidence>
<dbReference type="Gene3D" id="1.20.1440.40">
    <property type="entry name" value="YqcC-like"/>
    <property type="match status" value="1"/>
</dbReference>
<dbReference type="GO" id="GO:0044010">
    <property type="term" value="P:single-species biofilm formation"/>
    <property type="evidence" value="ECO:0007669"/>
    <property type="project" value="TreeGrafter"/>
</dbReference>
<dbReference type="InterPro" id="IPR023376">
    <property type="entry name" value="YqcC-like_dom"/>
</dbReference>
<dbReference type="InterPro" id="IPR036814">
    <property type="entry name" value="YqcC-like_sf"/>
</dbReference>
<protein>
    <submittedName>
        <fullName evidence="2">Pseudouridine synthase</fullName>
    </submittedName>
</protein>
<dbReference type="InterPro" id="IPR007384">
    <property type="entry name" value="UCP006257"/>
</dbReference>
<sequence>MTTAAKITIILNELEHQMHKLGVWQATKPTDDDLASREPFSIDTLQPEQWLQWIFIAKIRQLIELNQPLPKGFEMSPYFSEVWKERQEMQPLLLLIESIEKACQ</sequence>
<dbReference type="Proteomes" id="UP000094165">
    <property type="component" value="Unassembled WGS sequence"/>
</dbReference>
<name>A0A1E5CYN2_9VIBR</name>
<evidence type="ECO:0000313" key="2">
    <source>
        <dbReference type="EMBL" id="OEE75948.1"/>
    </source>
</evidence>
<dbReference type="PANTHER" id="PTHR39586">
    <property type="entry name" value="CYTOPLASMIC PROTEIN-RELATED"/>
    <property type="match status" value="1"/>
</dbReference>
<dbReference type="PIRSF" id="PIRSF006257">
    <property type="entry name" value="UCP006257"/>
    <property type="match status" value="1"/>
</dbReference>
<proteinExistence type="predicted"/>
<keyword evidence="3" id="KW-1185">Reference proteome</keyword>
<feature type="domain" description="YqcC-like" evidence="1">
    <location>
        <begin position="8"/>
        <end position="101"/>
    </location>
</feature>
<dbReference type="EMBL" id="AJYW02000129">
    <property type="protein sequence ID" value="OEE75948.1"/>
    <property type="molecule type" value="Genomic_DNA"/>
</dbReference>
<dbReference type="Pfam" id="PF04287">
    <property type="entry name" value="DUF446"/>
    <property type="match status" value="1"/>
</dbReference>
<dbReference type="AlphaFoldDB" id="A0A1E5CYN2"/>
<organism evidence="2 3">
    <name type="scientific">Vibrio genomosp. F6 str. FF-238</name>
    <dbReference type="NCBI Taxonomy" id="1191298"/>
    <lineage>
        <taxon>Bacteria</taxon>
        <taxon>Pseudomonadati</taxon>
        <taxon>Pseudomonadota</taxon>
        <taxon>Gammaproteobacteria</taxon>
        <taxon>Vibrionales</taxon>
        <taxon>Vibrionaceae</taxon>
        <taxon>Vibrio</taxon>
    </lineage>
</organism>